<evidence type="ECO:0000256" key="1">
    <source>
        <dbReference type="SAM" id="Phobius"/>
    </source>
</evidence>
<dbReference type="GO" id="GO:0016209">
    <property type="term" value="F:antioxidant activity"/>
    <property type="evidence" value="ECO:0007669"/>
    <property type="project" value="InterPro"/>
</dbReference>
<comment type="caution">
    <text evidence="3">The sequence shown here is derived from an EMBL/GenBank/DDBJ whole genome shotgun (WGS) entry which is preliminary data.</text>
</comment>
<dbReference type="InterPro" id="IPR036249">
    <property type="entry name" value="Thioredoxin-like_sf"/>
</dbReference>
<sequence length="180" mass="18059">MAVLAAAVILLGGLVLVNLLLTGAVIRKLRKIAKETSAGRPESAGLAVGAEVPAFSARTVADTEVSADDLAGAPTLVGFFSTDCRHCLPKAPGFAATAGEAAAAGVRTLAVIVAGQEEPADLLAALADDVRVVVESEGGAMTGAFEVAAFPSFFLVGPDATVTATGHEPDRLLPAPSRAR</sequence>
<evidence type="ECO:0000313" key="3">
    <source>
        <dbReference type="EMBL" id="KAA9376054.1"/>
    </source>
</evidence>
<dbReference type="Gene3D" id="3.40.30.10">
    <property type="entry name" value="Glutaredoxin"/>
    <property type="match status" value="1"/>
</dbReference>
<dbReference type="Proteomes" id="UP000327011">
    <property type="component" value="Unassembled WGS sequence"/>
</dbReference>
<dbReference type="Pfam" id="PF00578">
    <property type="entry name" value="AhpC-TSA"/>
    <property type="match status" value="1"/>
</dbReference>
<feature type="transmembrane region" description="Helical" evidence="1">
    <location>
        <begin position="6"/>
        <end position="26"/>
    </location>
</feature>
<dbReference type="RefSeq" id="WP_150936587.1">
    <property type="nucleotide sequence ID" value="NZ_VYTZ01000009.1"/>
</dbReference>
<name>A0A5J5K0G0_9ACTN</name>
<dbReference type="AlphaFoldDB" id="A0A5J5K0G0"/>
<dbReference type="InterPro" id="IPR000866">
    <property type="entry name" value="AhpC/TSA"/>
</dbReference>
<accession>A0A5J5K0G0</accession>
<keyword evidence="1" id="KW-0812">Transmembrane</keyword>
<dbReference type="EMBL" id="VYTZ01000009">
    <property type="protein sequence ID" value="KAA9376054.1"/>
    <property type="molecule type" value="Genomic_DNA"/>
</dbReference>
<dbReference type="GO" id="GO:0016491">
    <property type="term" value="F:oxidoreductase activity"/>
    <property type="evidence" value="ECO:0007669"/>
    <property type="project" value="InterPro"/>
</dbReference>
<evidence type="ECO:0000259" key="2">
    <source>
        <dbReference type="PROSITE" id="PS51352"/>
    </source>
</evidence>
<gene>
    <name evidence="3" type="ORF">F5972_25420</name>
</gene>
<dbReference type="InterPro" id="IPR013766">
    <property type="entry name" value="Thioredoxin_domain"/>
</dbReference>
<keyword evidence="1" id="KW-1133">Transmembrane helix</keyword>
<feature type="domain" description="Thioredoxin" evidence="2">
    <location>
        <begin position="46"/>
        <end position="180"/>
    </location>
</feature>
<reference evidence="3 4" key="1">
    <citation type="submission" date="2019-09" db="EMBL/GenBank/DDBJ databases">
        <title>Screening of Novel Bioactive Compounds from Soil-Associated.</title>
        <authorList>
            <person name="Gong X."/>
        </authorList>
    </citation>
    <scope>NUCLEOTIDE SEQUENCE [LARGE SCALE GENOMIC DNA]</scope>
    <source>
        <strain evidence="3 4">Gxj-6</strain>
    </source>
</reference>
<dbReference type="PROSITE" id="PS51352">
    <property type="entry name" value="THIOREDOXIN_2"/>
    <property type="match status" value="1"/>
</dbReference>
<proteinExistence type="predicted"/>
<keyword evidence="1" id="KW-0472">Membrane</keyword>
<evidence type="ECO:0000313" key="4">
    <source>
        <dbReference type="Proteomes" id="UP000327011"/>
    </source>
</evidence>
<keyword evidence="4" id="KW-1185">Reference proteome</keyword>
<dbReference type="SUPFAM" id="SSF52833">
    <property type="entry name" value="Thioredoxin-like"/>
    <property type="match status" value="1"/>
</dbReference>
<protein>
    <submittedName>
        <fullName evidence="3">Redoxin domain-containing protein</fullName>
    </submittedName>
</protein>
<organism evidence="3 4">
    <name type="scientific">Microbispora cellulosiformans</name>
    <dbReference type="NCBI Taxonomy" id="2614688"/>
    <lineage>
        <taxon>Bacteria</taxon>
        <taxon>Bacillati</taxon>
        <taxon>Actinomycetota</taxon>
        <taxon>Actinomycetes</taxon>
        <taxon>Streptosporangiales</taxon>
        <taxon>Streptosporangiaceae</taxon>
        <taxon>Microbispora</taxon>
    </lineage>
</organism>